<accession>A0A0L8HZ20</accession>
<dbReference type="EMBL" id="KQ417047">
    <property type="protein sequence ID" value="KOF94045.1"/>
    <property type="molecule type" value="Genomic_DNA"/>
</dbReference>
<dbReference type="InterPro" id="IPR036396">
    <property type="entry name" value="Cyt_P450_sf"/>
</dbReference>
<dbReference type="STRING" id="37653.A0A0L8HZ20"/>
<proteinExistence type="predicted"/>
<sequence>MANMSVMKSSRQLWNPLRRCNKDNTREVSTVLTERKPNLCPLVKDNTKPKQFEDVPGPRNVPVIGTLWQYLPGGRFFKLDEAYALTKLQSEYGNVVRENLFGTQLVRLFDPADFVTVFSSEHKSPKRPGFEMMSYYNDTYNNGKHGLLTR</sequence>
<name>A0A0L8HZ20_OCTBM</name>
<reference evidence="1" key="1">
    <citation type="submission" date="2015-07" db="EMBL/GenBank/DDBJ databases">
        <title>MeaNS - Measles Nucleotide Surveillance Program.</title>
        <authorList>
            <person name="Tran T."/>
            <person name="Druce J."/>
        </authorList>
    </citation>
    <scope>NUCLEOTIDE SEQUENCE</scope>
    <source>
        <strain evidence="1">UCB-OBI-ISO-001</strain>
        <tissue evidence="1">Gonad</tissue>
    </source>
</reference>
<dbReference type="SUPFAM" id="SSF48264">
    <property type="entry name" value="Cytochrome P450"/>
    <property type="match status" value="1"/>
</dbReference>
<evidence type="ECO:0000313" key="1">
    <source>
        <dbReference type="EMBL" id="KOF94045.1"/>
    </source>
</evidence>
<protein>
    <submittedName>
        <fullName evidence="1">Uncharacterized protein</fullName>
    </submittedName>
</protein>
<gene>
    <name evidence="1" type="ORF">OCBIM_22002910mg</name>
</gene>
<organism evidence="1">
    <name type="scientific">Octopus bimaculoides</name>
    <name type="common">California two-spotted octopus</name>
    <dbReference type="NCBI Taxonomy" id="37653"/>
    <lineage>
        <taxon>Eukaryota</taxon>
        <taxon>Metazoa</taxon>
        <taxon>Spiralia</taxon>
        <taxon>Lophotrochozoa</taxon>
        <taxon>Mollusca</taxon>
        <taxon>Cephalopoda</taxon>
        <taxon>Coleoidea</taxon>
        <taxon>Octopodiformes</taxon>
        <taxon>Octopoda</taxon>
        <taxon>Incirrata</taxon>
        <taxon>Octopodidae</taxon>
        <taxon>Octopus</taxon>
    </lineage>
</organism>
<dbReference type="GO" id="GO:0020037">
    <property type="term" value="F:heme binding"/>
    <property type="evidence" value="ECO:0007669"/>
    <property type="project" value="InterPro"/>
</dbReference>
<dbReference type="Gene3D" id="1.10.630.10">
    <property type="entry name" value="Cytochrome P450"/>
    <property type="match status" value="1"/>
</dbReference>
<dbReference type="GO" id="GO:0005506">
    <property type="term" value="F:iron ion binding"/>
    <property type="evidence" value="ECO:0007669"/>
    <property type="project" value="InterPro"/>
</dbReference>
<dbReference type="GO" id="GO:0016705">
    <property type="term" value="F:oxidoreductase activity, acting on paired donors, with incorporation or reduction of molecular oxygen"/>
    <property type="evidence" value="ECO:0007669"/>
    <property type="project" value="InterPro"/>
</dbReference>
<dbReference type="AlphaFoldDB" id="A0A0L8HZ20"/>
<dbReference type="GO" id="GO:0004497">
    <property type="term" value="F:monooxygenase activity"/>
    <property type="evidence" value="ECO:0007669"/>
    <property type="project" value="InterPro"/>
</dbReference>
<dbReference type="OrthoDB" id="3945418at2759"/>